<keyword evidence="3" id="KW-1185">Reference proteome</keyword>
<feature type="transmembrane region" description="Helical" evidence="1">
    <location>
        <begin position="38"/>
        <end position="60"/>
    </location>
</feature>
<dbReference type="Proteomes" id="UP001320898">
    <property type="component" value="Unassembled WGS sequence"/>
</dbReference>
<evidence type="ECO:0000313" key="2">
    <source>
        <dbReference type="EMBL" id="MCT8972449.1"/>
    </source>
</evidence>
<evidence type="ECO:0008006" key="4">
    <source>
        <dbReference type="Google" id="ProtNLM"/>
    </source>
</evidence>
<accession>A0AAW5QZW5</accession>
<protein>
    <recommendedName>
        <fullName evidence="4">DUF3311 domain-containing protein</fullName>
    </recommendedName>
</protein>
<keyword evidence="1" id="KW-0812">Transmembrane</keyword>
<comment type="caution">
    <text evidence="2">The sequence shown here is derived from an EMBL/GenBank/DDBJ whole genome shotgun (WGS) entry which is preliminary data.</text>
</comment>
<dbReference type="AlphaFoldDB" id="A0AAW5QZW5"/>
<proteinExistence type="predicted"/>
<organism evidence="2 3">
    <name type="scientific">Microbaculum marinisediminis</name>
    <dbReference type="NCBI Taxonomy" id="2931392"/>
    <lineage>
        <taxon>Bacteria</taxon>
        <taxon>Pseudomonadati</taxon>
        <taxon>Pseudomonadota</taxon>
        <taxon>Alphaproteobacteria</taxon>
        <taxon>Hyphomicrobiales</taxon>
        <taxon>Tepidamorphaceae</taxon>
        <taxon>Microbaculum</taxon>
    </lineage>
</organism>
<keyword evidence="1" id="KW-0472">Membrane</keyword>
<evidence type="ECO:0000313" key="3">
    <source>
        <dbReference type="Proteomes" id="UP001320898"/>
    </source>
</evidence>
<keyword evidence="1" id="KW-1133">Transmembrane helix</keyword>
<dbReference type="EMBL" id="JALIDZ010000004">
    <property type="protein sequence ID" value="MCT8972449.1"/>
    <property type="molecule type" value="Genomic_DNA"/>
</dbReference>
<reference evidence="2 3" key="1">
    <citation type="submission" date="2022-04" db="EMBL/GenBank/DDBJ databases">
        <authorList>
            <person name="Ye Y.-Q."/>
            <person name="Du Z.-J."/>
        </authorList>
    </citation>
    <scope>NUCLEOTIDE SEQUENCE [LARGE SCALE GENOMIC DNA]</scope>
    <source>
        <strain evidence="2 3">A6E488</strain>
    </source>
</reference>
<name>A0AAW5QZW5_9HYPH</name>
<evidence type="ECO:0000256" key="1">
    <source>
        <dbReference type="SAM" id="Phobius"/>
    </source>
</evidence>
<dbReference type="RefSeq" id="WP_261616010.1">
    <property type="nucleotide sequence ID" value="NZ_JALIDZ010000004.1"/>
</dbReference>
<gene>
    <name evidence="2" type="ORF">MUB46_11325</name>
</gene>
<sequence>MSANLMRAALAVLVLGWSPILLYTAFGPPDGNPIGLGLFAWASIPFSLILAVLAGLTFLVGSRSDRRA</sequence>